<dbReference type="Pfam" id="PF05402">
    <property type="entry name" value="PqqD"/>
    <property type="match status" value="1"/>
</dbReference>
<keyword evidence="2" id="KW-1185">Reference proteome</keyword>
<dbReference type="EMBL" id="AGWY01000012">
    <property type="protein sequence ID" value="EKS33762.1"/>
    <property type="molecule type" value="Genomic_DNA"/>
</dbReference>
<organism evidence="1 2">
    <name type="scientific">Afipia clevelandensis ATCC 49720</name>
    <dbReference type="NCBI Taxonomy" id="883079"/>
    <lineage>
        <taxon>Bacteria</taxon>
        <taxon>Pseudomonadati</taxon>
        <taxon>Pseudomonadota</taxon>
        <taxon>Alphaproteobacteria</taxon>
        <taxon>Hyphomicrobiales</taxon>
        <taxon>Nitrobacteraceae</taxon>
        <taxon>Afipia</taxon>
    </lineage>
</organism>
<accession>K8NTY7</accession>
<dbReference type="RefSeq" id="WP_002713752.1">
    <property type="nucleotide sequence ID" value="NZ_KB375281.1"/>
</dbReference>
<proteinExistence type="predicted"/>
<gene>
    <name evidence="1" type="ORF">HMPREF9696_02882</name>
</gene>
<dbReference type="Proteomes" id="UP000001095">
    <property type="component" value="Unassembled WGS sequence"/>
</dbReference>
<comment type="caution">
    <text evidence="1">The sequence shown here is derived from an EMBL/GenBank/DDBJ whole genome shotgun (WGS) entry which is preliminary data.</text>
</comment>
<protein>
    <recommendedName>
        <fullName evidence="3">PqqD family protein</fullName>
    </recommendedName>
</protein>
<dbReference type="OrthoDB" id="8686088at2"/>
<dbReference type="PATRIC" id="fig|883079.3.peg.2944"/>
<dbReference type="InterPro" id="IPR041881">
    <property type="entry name" value="PqqD_sf"/>
</dbReference>
<dbReference type="HOGENOM" id="CLU_142754_0_0_5"/>
<dbReference type="AlphaFoldDB" id="K8NTY7"/>
<dbReference type="InterPro" id="IPR008792">
    <property type="entry name" value="PQQD"/>
</dbReference>
<evidence type="ECO:0008006" key="3">
    <source>
        <dbReference type="Google" id="ProtNLM"/>
    </source>
</evidence>
<evidence type="ECO:0000313" key="2">
    <source>
        <dbReference type="Proteomes" id="UP000001095"/>
    </source>
</evidence>
<name>K8NTY7_9BRAD</name>
<sequence>MQYYTTEVPKIISKEFDDEVVLANYDSGLYYSLADSGAKVWLALRAGASDQSIITAFAGKFPAAADVEASVRAFIAHLVREGLIVPADSGDQNAGPSLDLLHEFQAPVLDRFDDLKELLLLDPVHDVDEAGWPVKADDVR</sequence>
<reference evidence="1 2" key="1">
    <citation type="submission" date="2012-04" db="EMBL/GenBank/DDBJ databases">
        <title>The Genome Sequence of Afipia clevelandensis ATCC 49720.</title>
        <authorList>
            <consortium name="The Broad Institute Genome Sequencing Platform"/>
            <person name="Earl A."/>
            <person name="Ward D."/>
            <person name="Feldgarden M."/>
            <person name="Gevers D."/>
            <person name="Huys G."/>
            <person name="Walker B."/>
            <person name="Young S.K."/>
            <person name="Zeng Q."/>
            <person name="Gargeya S."/>
            <person name="Fitzgerald M."/>
            <person name="Haas B."/>
            <person name="Abouelleil A."/>
            <person name="Alvarado L."/>
            <person name="Arachchi H.M."/>
            <person name="Berlin A."/>
            <person name="Chapman S.B."/>
            <person name="Goldberg J."/>
            <person name="Griggs A."/>
            <person name="Gujja S."/>
            <person name="Hansen M."/>
            <person name="Howarth C."/>
            <person name="Imamovic A."/>
            <person name="Larimer J."/>
            <person name="McCowen C."/>
            <person name="Montmayeur A."/>
            <person name="Murphy C."/>
            <person name="Neiman D."/>
            <person name="Pearson M."/>
            <person name="Priest M."/>
            <person name="Roberts A."/>
            <person name="Saif S."/>
            <person name="Shea T."/>
            <person name="Sisk P."/>
            <person name="Sykes S."/>
            <person name="Wortman J."/>
            <person name="Nusbaum C."/>
            <person name="Birren B."/>
        </authorList>
    </citation>
    <scope>NUCLEOTIDE SEQUENCE [LARGE SCALE GENOMIC DNA]</scope>
    <source>
        <strain evidence="1 2">ATCC 49720</strain>
    </source>
</reference>
<dbReference type="Gene3D" id="1.10.10.1150">
    <property type="entry name" value="Coenzyme PQQ synthesis protein D (PqqD)"/>
    <property type="match status" value="1"/>
</dbReference>
<evidence type="ECO:0000313" key="1">
    <source>
        <dbReference type="EMBL" id="EKS33762.1"/>
    </source>
</evidence>